<name>A0A7V8LK24_9MYCO</name>
<dbReference type="Proteomes" id="UP000037962">
    <property type="component" value="Unassembled WGS sequence"/>
</dbReference>
<evidence type="ECO:0000313" key="5">
    <source>
        <dbReference type="Proteomes" id="UP000037962"/>
    </source>
</evidence>
<dbReference type="KEGG" id="miz:BAB75_03550"/>
<evidence type="ECO:0000313" key="3">
    <source>
        <dbReference type="EMBL" id="KPG32130.1"/>
    </source>
</evidence>
<dbReference type="EMBL" id="LJFO01000021">
    <property type="protein sequence ID" value="KPG03390.1"/>
    <property type="molecule type" value="Genomic_DNA"/>
</dbReference>
<dbReference type="AlphaFoldDB" id="A0A7V8LK24"/>
<reference evidence="4 5" key="1">
    <citation type="submission" date="2015-09" db="EMBL/GenBank/DDBJ databases">
        <title>Genome Sequences of Mycobacterium immunogenum Isolates, Recuperated from a Chloraminated Drinking Water Distribution System Simulator Subjected to Episodes of Nitrification.</title>
        <authorList>
            <person name="Gomez-Alvarez V."/>
            <person name="Revetta R.P."/>
        </authorList>
    </citation>
    <scope>NUCLEOTIDE SEQUENCE [LARGE SCALE GENOMIC DNA]</scope>
    <source>
        <strain evidence="2 4">H008</strain>
        <strain evidence="3 5">H076</strain>
    </source>
</reference>
<comment type="caution">
    <text evidence="2">The sequence shown here is derived from an EMBL/GenBank/DDBJ whole genome shotgun (WGS) entry which is preliminary data.</text>
</comment>
<evidence type="ECO:0000256" key="1">
    <source>
        <dbReference type="SAM" id="MobiDB-lite"/>
    </source>
</evidence>
<accession>A0A7V8LK24</accession>
<dbReference type="Proteomes" id="UP000037843">
    <property type="component" value="Unassembled WGS sequence"/>
</dbReference>
<protein>
    <submittedName>
        <fullName evidence="2">Uncharacterized protein</fullName>
    </submittedName>
</protein>
<organism evidence="2 4">
    <name type="scientific">Mycobacteroides immunogenum</name>
    <dbReference type="NCBI Taxonomy" id="83262"/>
    <lineage>
        <taxon>Bacteria</taxon>
        <taxon>Bacillati</taxon>
        <taxon>Actinomycetota</taxon>
        <taxon>Actinomycetes</taxon>
        <taxon>Mycobacteriales</taxon>
        <taxon>Mycobacteriaceae</taxon>
        <taxon>Mycobacteroides</taxon>
    </lineage>
</organism>
<feature type="region of interest" description="Disordered" evidence="1">
    <location>
        <begin position="1"/>
        <end position="48"/>
    </location>
</feature>
<gene>
    <name evidence="2" type="ORF">AN908_26155</name>
    <name evidence="3" type="ORF">AN912_17095</name>
</gene>
<keyword evidence="5" id="KW-1185">Reference proteome</keyword>
<feature type="compositionally biased region" description="Polar residues" evidence="1">
    <location>
        <begin position="1"/>
        <end position="11"/>
    </location>
</feature>
<dbReference type="EMBL" id="LJFS01000021">
    <property type="protein sequence ID" value="KPG32130.1"/>
    <property type="molecule type" value="Genomic_DNA"/>
</dbReference>
<evidence type="ECO:0000313" key="2">
    <source>
        <dbReference type="EMBL" id="KPG03390.1"/>
    </source>
</evidence>
<sequence length="71" mass="7372">MVGGSAETTAGSLALRAVASSRRMRAEEPRLIPAIPKTRRAGSGQPGQGTVFGAVATAKLRAVSPQLVHRY</sequence>
<evidence type="ECO:0000313" key="4">
    <source>
        <dbReference type="Proteomes" id="UP000037843"/>
    </source>
</evidence>
<proteinExistence type="predicted"/>